<comment type="subcellular location">
    <subcellularLocation>
        <location evidence="1">Cell membrane</location>
    </subcellularLocation>
</comment>
<evidence type="ECO:0000256" key="3">
    <source>
        <dbReference type="ARBA" id="ARBA00022692"/>
    </source>
</evidence>
<accession>A0A5C4W7M3</accession>
<gene>
    <name evidence="8" type="ORF">FHP29_05645</name>
</gene>
<keyword evidence="8" id="KW-0969">Cilium</keyword>
<dbReference type="Proteomes" id="UP000313231">
    <property type="component" value="Unassembled WGS sequence"/>
</dbReference>
<keyword evidence="8" id="KW-0282">Flagellum</keyword>
<dbReference type="OrthoDB" id="5191841at2"/>
<evidence type="ECO:0000256" key="5">
    <source>
        <dbReference type="ARBA" id="ARBA00023136"/>
    </source>
</evidence>
<evidence type="ECO:0000313" key="8">
    <source>
        <dbReference type="EMBL" id="TNM44190.1"/>
    </source>
</evidence>
<dbReference type="RefSeq" id="WP_139621871.1">
    <property type="nucleotide sequence ID" value="NZ_VDMP01000018.1"/>
</dbReference>
<dbReference type="InterPro" id="IPR022781">
    <property type="entry name" value="Flagellar_biosynth_FliO"/>
</dbReference>
<dbReference type="EMBL" id="VDMP01000018">
    <property type="protein sequence ID" value="TNM44190.1"/>
    <property type="molecule type" value="Genomic_DNA"/>
</dbReference>
<evidence type="ECO:0000256" key="7">
    <source>
        <dbReference type="SAM" id="Phobius"/>
    </source>
</evidence>
<dbReference type="GO" id="GO:0044781">
    <property type="term" value="P:bacterial-type flagellum organization"/>
    <property type="evidence" value="ECO:0007669"/>
    <property type="project" value="InterPro"/>
</dbReference>
<dbReference type="GO" id="GO:0016020">
    <property type="term" value="C:membrane"/>
    <property type="evidence" value="ECO:0007669"/>
    <property type="project" value="InterPro"/>
</dbReference>
<keyword evidence="2" id="KW-1003">Cell membrane</keyword>
<evidence type="ECO:0000256" key="4">
    <source>
        <dbReference type="ARBA" id="ARBA00022989"/>
    </source>
</evidence>
<evidence type="ECO:0000256" key="1">
    <source>
        <dbReference type="ARBA" id="ARBA00004236"/>
    </source>
</evidence>
<proteinExistence type="predicted"/>
<protein>
    <submittedName>
        <fullName evidence="8">Flagellar biosynthetic protein FliO</fullName>
    </submittedName>
</protein>
<organism evidence="8 9">
    <name type="scientific">Nocardioides albidus</name>
    <dbReference type="NCBI Taxonomy" id="1517589"/>
    <lineage>
        <taxon>Bacteria</taxon>
        <taxon>Bacillati</taxon>
        <taxon>Actinomycetota</taxon>
        <taxon>Actinomycetes</taxon>
        <taxon>Propionibacteriales</taxon>
        <taxon>Nocardioidaceae</taxon>
        <taxon>Nocardioides</taxon>
    </lineage>
</organism>
<reference evidence="8 9" key="1">
    <citation type="journal article" date="2016" name="Int. J. Syst. Evol. Microbiol.">
        <title>Nocardioides albidus sp. nov., an actinobacterium isolated from garden soil.</title>
        <authorList>
            <person name="Singh H."/>
            <person name="Du J."/>
            <person name="Trinh H."/>
            <person name="Won K."/>
            <person name="Yang J.E."/>
            <person name="Yin C."/>
            <person name="Kook M."/>
            <person name="Yi T.H."/>
        </authorList>
    </citation>
    <scope>NUCLEOTIDE SEQUENCE [LARGE SCALE GENOMIC DNA]</scope>
    <source>
        <strain evidence="8 9">CCTCC AB 2015297</strain>
    </source>
</reference>
<evidence type="ECO:0000313" key="9">
    <source>
        <dbReference type="Proteomes" id="UP000313231"/>
    </source>
</evidence>
<comment type="caution">
    <text evidence="8">The sequence shown here is derived from an EMBL/GenBank/DDBJ whole genome shotgun (WGS) entry which is preliminary data.</text>
</comment>
<keyword evidence="9" id="KW-1185">Reference proteome</keyword>
<name>A0A5C4W7M3_9ACTN</name>
<evidence type="ECO:0000256" key="6">
    <source>
        <dbReference type="SAM" id="MobiDB-lite"/>
    </source>
</evidence>
<sequence length="156" mass="15908">MPDSAGGAGLGELAIRLVGSLALVVGLLLLIARTVNKRFKAPAGATIQVVQRQALGRGQGVAVVSVGTRLLVLGTTEQQITLLAEVEPDEIGLDLAATDEVPQESPRGANTGPEDVPDLAPRRSFTGTSSNGLSGSVLSPQTWKDAMAAVTGKKAS</sequence>
<keyword evidence="8" id="KW-0966">Cell projection</keyword>
<keyword evidence="3 7" id="KW-0812">Transmembrane</keyword>
<dbReference type="AlphaFoldDB" id="A0A5C4W7M3"/>
<feature type="region of interest" description="Disordered" evidence="6">
    <location>
        <begin position="94"/>
        <end position="141"/>
    </location>
</feature>
<feature type="compositionally biased region" description="Polar residues" evidence="6">
    <location>
        <begin position="125"/>
        <end position="141"/>
    </location>
</feature>
<dbReference type="Pfam" id="PF04347">
    <property type="entry name" value="FliO"/>
    <property type="match status" value="1"/>
</dbReference>
<feature type="transmembrane region" description="Helical" evidence="7">
    <location>
        <begin position="13"/>
        <end position="32"/>
    </location>
</feature>
<keyword evidence="5 7" id="KW-0472">Membrane</keyword>
<keyword evidence="4 7" id="KW-1133">Transmembrane helix</keyword>
<evidence type="ECO:0000256" key="2">
    <source>
        <dbReference type="ARBA" id="ARBA00022475"/>
    </source>
</evidence>